<dbReference type="Gene3D" id="3.40.50.2000">
    <property type="entry name" value="Glycogen Phosphorylase B"/>
    <property type="match status" value="1"/>
</dbReference>
<evidence type="ECO:0000313" key="8">
    <source>
        <dbReference type="Proteomes" id="UP000580250"/>
    </source>
</evidence>
<feature type="coiled-coil region" evidence="6">
    <location>
        <begin position="212"/>
        <end position="260"/>
    </location>
</feature>
<dbReference type="Pfam" id="PF00201">
    <property type="entry name" value="UDPGT"/>
    <property type="match status" value="1"/>
</dbReference>
<sequence length="272" mass="31794">MPKKAFKIIYDKNKIEFKNFKDLIKKTKYIFCNTQLELDFKEIEEIFLNEENLKEKVKFIGGIIATEPEPIKPETVELLELAKISTEEKFKGIIVVSFGTLISTKNMSVDLFQKYLNVFGSFKNYSFIWKFDFDNEKEDIKKQIPVPKNVKIQEGYIQQTTILNNELTKAVITHCGINSLLEGVYFQIPMVCIPNNSDQPYNAYAAELRGYVEEVDFRDENLEENLKKALEKVLNDEDWKENFESNTNELKGRMNKSKDEFIQAMKEMIGNQ</sequence>
<name>A0A6V7UC29_MELEN</name>
<dbReference type="PANTHER" id="PTHR48043:SF145">
    <property type="entry name" value="FI06409P-RELATED"/>
    <property type="match status" value="1"/>
</dbReference>
<accession>A0A6V7UC29</accession>
<reference evidence="7 8" key="1">
    <citation type="submission" date="2020-08" db="EMBL/GenBank/DDBJ databases">
        <authorList>
            <person name="Koutsovoulos G."/>
            <person name="Danchin GJ E."/>
        </authorList>
    </citation>
    <scope>NUCLEOTIDE SEQUENCE [LARGE SCALE GENOMIC DNA]</scope>
</reference>
<comment type="catalytic activity">
    <reaction evidence="5">
        <text>glucuronate acceptor + UDP-alpha-D-glucuronate = acceptor beta-D-glucuronoside + UDP + H(+)</text>
        <dbReference type="Rhea" id="RHEA:21032"/>
        <dbReference type="ChEBI" id="CHEBI:15378"/>
        <dbReference type="ChEBI" id="CHEBI:58052"/>
        <dbReference type="ChEBI" id="CHEBI:58223"/>
        <dbReference type="ChEBI" id="CHEBI:132367"/>
        <dbReference type="ChEBI" id="CHEBI:132368"/>
        <dbReference type="EC" id="2.4.1.17"/>
    </reaction>
</comment>
<keyword evidence="6" id="KW-0175">Coiled coil</keyword>
<comment type="similarity">
    <text evidence="1">Belongs to the UDP-glycosyltransferase family.</text>
</comment>
<evidence type="ECO:0000313" key="7">
    <source>
        <dbReference type="EMBL" id="CAD2153221.1"/>
    </source>
</evidence>
<gene>
    <name evidence="7" type="ORF">MENT_LOCUS11051</name>
</gene>
<dbReference type="SUPFAM" id="SSF53756">
    <property type="entry name" value="UDP-Glycosyltransferase/glycogen phosphorylase"/>
    <property type="match status" value="1"/>
</dbReference>
<evidence type="ECO:0000256" key="6">
    <source>
        <dbReference type="SAM" id="Coils"/>
    </source>
</evidence>
<dbReference type="InterPro" id="IPR050271">
    <property type="entry name" value="UDP-glycosyltransferase"/>
</dbReference>
<dbReference type="CDD" id="cd03784">
    <property type="entry name" value="GT1_Gtf-like"/>
    <property type="match status" value="1"/>
</dbReference>
<dbReference type="InterPro" id="IPR002213">
    <property type="entry name" value="UDP_glucos_trans"/>
</dbReference>
<dbReference type="GO" id="GO:0015020">
    <property type="term" value="F:glucuronosyltransferase activity"/>
    <property type="evidence" value="ECO:0007669"/>
    <property type="project" value="UniProtKB-EC"/>
</dbReference>
<evidence type="ECO:0000256" key="2">
    <source>
        <dbReference type="ARBA" id="ARBA00012544"/>
    </source>
</evidence>
<dbReference type="EC" id="2.4.1.17" evidence="2"/>
<evidence type="ECO:0000256" key="3">
    <source>
        <dbReference type="ARBA" id="ARBA00022676"/>
    </source>
</evidence>
<proteinExistence type="inferred from homology"/>
<evidence type="ECO:0000256" key="1">
    <source>
        <dbReference type="ARBA" id="ARBA00009995"/>
    </source>
</evidence>
<evidence type="ECO:0000256" key="4">
    <source>
        <dbReference type="ARBA" id="ARBA00022679"/>
    </source>
</evidence>
<comment type="caution">
    <text evidence="7">The sequence shown here is derived from an EMBL/GenBank/DDBJ whole genome shotgun (WGS) entry which is preliminary data.</text>
</comment>
<protein>
    <recommendedName>
        <fullName evidence="2">glucuronosyltransferase</fullName>
        <ecNumber evidence="2">2.4.1.17</ecNumber>
    </recommendedName>
</protein>
<keyword evidence="3" id="KW-0328">Glycosyltransferase</keyword>
<evidence type="ECO:0000256" key="5">
    <source>
        <dbReference type="ARBA" id="ARBA00047475"/>
    </source>
</evidence>
<keyword evidence="4" id="KW-0808">Transferase</keyword>
<dbReference type="PANTHER" id="PTHR48043">
    <property type="entry name" value="EG:EG0003.4 PROTEIN-RELATED"/>
    <property type="match status" value="1"/>
</dbReference>
<dbReference type="AlphaFoldDB" id="A0A6V7UC29"/>
<organism evidence="7 8">
    <name type="scientific">Meloidogyne enterolobii</name>
    <name type="common">Root-knot nematode worm</name>
    <name type="synonym">Meloidogyne mayaguensis</name>
    <dbReference type="NCBI Taxonomy" id="390850"/>
    <lineage>
        <taxon>Eukaryota</taxon>
        <taxon>Metazoa</taxon>
        <taxon>Ecdysozoa</taxon>
        <taxon>Nematoda</taxon>
        <taxon>Chromadorea</taxon>
        <taxon>Rhabditida</taxon>
        <taxon>Tylenchina</taxon>
        <taxon>Tylenchomorpha</taxon>
        <taxon>Tylenchoidea</taxon>
        <taxon>Meloidogynidae</taxon>
        <taxon>Meloidogyninae</taxon>
        <taxon>Meloidogyne</taxon>
    </lineage>
</organism>
<dbReference type="EMBL" id="CAJEWN010000052">
    <property type="protein sequence ID" value="CAD2153221.1"/>
    <property type="molecule type" value="Genomic_DNA"/>
</dbReference>
<dbReference type="OrthoDB" id="5835829at2759"/>
<dbReference type="Proteomes" id="UP000580250">
    <property type="component" value="Unassembled WGS sequence"/>
</dbReference>